<evidence type="ECO:0000313" key="2">
    <source>
        <dbReference type="Proteomes" id="UP001079657"/>
    </source>
</evidence>
<evidence type="ECO:0000313" key="1">
    <source>
        <dbReference type="EMBL" id="MCY6371142.1"/>
    </source>
</evidence>
<name>A0ABT4CQ45_9CLOT</name>
<accession>A0ABT4CQ45</accession>
<evidence type="ECO:0008006" key="3">
    <source>
        <dbReference type="Google" id="ProtNLM"/>
    </source>
</evidence>
<reference evidence="1" key="1">
    <citation type="submission" date="2022-12" db="EMBL/GenBank/DDBJ databases">
        <authorList>
            <person name="Wang J."/>
        </authorList>
    </citation>
    <scope>NUCLEOTIDE SEQUENCE</scope>
    <source>
        <strain evidence="1">HY-42-06</strain>
    </source>
</reference>
<comment type="caution">
    <text evidence="1">The sequence shown here is derived from an EMBL/GenBank/DDBJ whole genome shotgun (WGS) entry which is preliminary data.</text>
</comment>
<proteinExistence type="predicted"/>
<dbReference type="Proteomes" id="UP001079657">
    <property type="component" value="Unassembled WGS sequence"/>
</dbReference>
<protein>
    <recommendedName>
        <fullName evidence="3">Metallothionein</fullName>
    </recommendedName>
</protein>
<keyword evidence="2" id="KW-1185">Reference proteome</keyword>
<dbReference type="EMBL" id="JAPQES010000003">
    <property type="protein sequence ID" value="MCY6371142.1"/>
    <property type="molecule type" value="Genomic_DNA"/>
</dbReference>
<gene>
    <name evidence="1" type="ORF">OXH55_10900</name>
</gene>
<organism evidence="1 2">
    <name type="scientific">Clostridium ganghwense</name>
    <dbReference type="NCBI Taxonomy" id="312089"/>
    <lineage>
        <taxon>Bacteria</taxon>
        <taxon>Bacillati</taxon>
        <taxon>Bacillota</taxon>
        <taxon>Clostridia</taxon>
        <taxon>Eubacteriales</taxon>
        <taxon>Clostridiaceae</taxon>
        <taxon>Clostridium</taxon>
    </lineage>
</organism>
<sequence>MTTKCNEKNCSCTNTNCERHGKCCQCINFHREKGSLVYCMREIANKK</sequence>
<dbReference type="RefSeq" id="WP_268049999.1">
    <property type="nucleotide sequence ID" value="NZ_JAPQES010000003.1"/>
</dbReference>